<dbReference type="STRING" id="1314777.A0A164VIJ5"/>
<evidence type="ECO:0000256" key="4">
    <source>
        <dbReference type="ARBA" id="ARBA00022741"/>
    </source>
</evidence>
<dbReference type="PANTHER" id="PTHR45998:SF2">
    <property type="entry name" value="SERINE_THREONINE-PROTEIN KINASE 16"/>
    <property type="match status" value="1"/>
</dbReference>
<gene>
    <name evidence="13" type="ORF">SISNIDRAFT_485114</name>
</gene>
<evidence type="ECO:0000256" key="6">
    <source>
        <dbReference type="ARBA" id="ARBA00022840"/>
    </source>
</evidence>
<evidence type="ECO:0000256" key="11">
    <source>
        <dbReference type="SAM" id="MobiDB-lite"/>
    </source>
</evidence>
<keyword evidence="4 9" id="KW-0547">Nucleotide-binding</keyword>
<evidence type="ECO:0000256" key="3">
    <source>
        <dbReference type="ARBA" id="ARBA00022679"/>
    </source>
</evidence>
<dbReference type="AlphaFoldDB" id="A0A164VIJ5"/>
<keyword evidence="2 10" id="KW-0723">Serine/threonine-protein kinase</keyword>
<dbReference type="GO" id="GO:0005773">
    <property type="term" value="C:vacuole"/>
    <property type="evidence" value="ECO:0007669"/>
    <property type="project" value="GOC"/>
</dbReference>
<dbReference type="OrthoDB" id="248923at2759"/>
<feature type="compositionally biased region" description="Basic and acidic residues" evidence="11">
    <location>
        <begin position="188"/>
        <end position="198"/>
    </location>
</feature>
<keyword evidence="14" id="KW-1185">Reference proteome</keyword>
<feature type="region of interest" description="Disordered" evidence="11">
    <location>
        <begin position="169"/>
        <end position="225"/>
    </location>
</feature>
<dbReference type="GO" id="GO:0005524">
    <property type="term" value="F:ATP binding"/>
    <property type="evidence" value="ECO:0007669"/>
    <property type="project" value="UniProtKB-UniRule"/>
</dbReference>
<dbReference type="InterPro" id="IPR000719">
    <property type="entry name" value="Prot_kinase_dom"/>
</dbReference>
<evidence type="ECO:0000256" key="1">
    <source>
        <dbReference type="ARBA" id="ARBA00012513"/>
    </source>
</evidence>
<organism evidence="13 14">
    <name type="scientific">Sistotremastrum niveocremeum HHB9708</name>
    <dbReference type="NCBI Taxonomy" id="1314777"/>
    <lineage>
        <taxon>Eukaryota</taxon>
        <taxon>Fungi</taxon>
        <taxon>Dikarya</taxon>
        <taxon>Basidiomycota</taxon>
        <taxon>Agaricomycotina</taxon>
        <taxon>Agaricomycetes</taxon>
        <taxon>Sistotremastrales</taxon>
        <taxon>Sistotremastraceae</taxon>
        <taxon>Sertulicium</taxon>
        <taxon>Sertulicium niveocremeum</taxon>
    </lineage>
</organism>
<evidence type="ECO:0000256" key="2">
    <source>
        <dbReference type="ARBA" id="ARBA00022527"/>
    </source>
</evidence>
<evidence type="ECO:0000256" key="8">
    <source>
        <dbReference type="ARBA" id="ARBA00048679"/>
    </source>
</evidence>
<keyword evidence="5 13" id="KW-0418">Kinase</keyword>
<dbReference type="GO" id="GO:0032889">
    <property type="term" value="P:regulation of vacuole fusion, non-autophagic"/>
    <property type="evidence" value="ECO:0007669"/>
    <property type="project" value="TreeGrafter"/>
</dbReference>
<dbReference type="EC" id="2.7.11.1" evidence="1"/>
<dbReference type="EMBL" id="KV419405">
    <property type="protein sequence ID" value="KZS94192.1"/>
    <property type="molecule type" value="Genomic_DNA"/>
</dbReference>
<evidence type="ECO:0000256" key="10">
    <source>
        <dbReference type="RuleBase" id="RU000304"/>
    </source>
</evidence>
<evidence type="ECO:0000259" key="12">
    <source>
        <dbReference type="PROSITE" id="PS50011"/>
    </source>
</evidence>
<accession>A0A164VIJ5</accession>
<protein>
    <recommendedName>
        <fullName evidence="1">non-specific serine/threonine protein kinase</fullName>
        <ecNumber evidence="1">2.7.11.1</ecNumber>
    </recommendedName>
</protein>
<evidence type="ECO:0000256" key="5">
    <source>
        <dbReference type="ARBA" id="ARBA00022777"/>
    </source>
</evidence>
<evidence type="ECO:0000256" key="9">
    <source>
        <dbReference type="PROSITE-ProRule" id="PRU10141"/>
    </source>
</evidence>
<comment type="similarity">
    <text evidence="10">Belongs to the protein kinase superfamily.</text>
</comment>
<dbReference type="PROSITE" id="PS50011">
    <property type="entry name" value="PROTEIN_KINASE_DOM"/>
    <property type="match status" value="1"/>
</dbReference>
<feature type="domain" description="Protein kinase" evidence="12">
    <location>
        <begin position="41"/>
        <end position="416"/>
    </location>
</feature>
<dbReference type="FunFam" id="1.10.510.10:FF:000550">
    <property type="entry name" value="Serine/threonine kinase 16"/>
    <property type="match status" value="1"/>
</dbReference>
<dbReference type="Proteomes" id="UP000076722">
    <property type="component" value="Unassembled WGS sequence"/>
</dbReference>
<keyword evidence="3" id="KW-0808">Transferase</keyword>
<comment type="catalytic activity">
    <reaction evidence="8">
        <text>L-seryl-[protein] + ATP = O-phospho-L-seryl-[protein] + ADP + H(+)</text>
        <dbReference type="Rhea" id="RHEA:17989"/>
        <dbReference type="Rhea" id="RHEA-COMP:9863"/>
        <dbReference type="Rhea" id="RHEA-COMP:11604"/>
        <dbReference type="ChEBI" id="CHEBI:15378"/>
        <dbReference type="ChEBI" id="CHEBI:29999"/>
        <dbReference type="ChEBI" id="CHEBI:30616"/>
        <dbReference type="ChEBI" id="CHEBI:83421"/>
        <dbReference type="ChEBI" id="CHEBI:456216"/>
        <dbReference type="EC" id="2.7.11.1"/>
    </reaction>
</comment>
<name>A0A164VIJ5_9AGAM</name>
<dbReference type="PANTHER" id="PTHR45998">
    <property type="entry name" value="SERINE/THREONINE-PROTEIN KINASE 16"/>
    <property type="match status" value="1"/>
</dbReference>
<dbReference type="Pfam" id="PF00069">
    <property type="entry name" value="Pkinase"/>
    <property type="match status" value="2"/>
</dbReference>
<dbReference type="InterPro" id="IPR011009">
    <property type="entry name" value="Kinase-like_dom_sf"/>
</dbReference>
<evidence type="ECO:0000256" key="7">
    <source>
        <dbReference type="ARBA" id="ARBA00047899"/>
    </source>
</evidence>
<evidence type="ECO:0000313" key="14">
    <source>
        <dbReference type="Proteomes" id="UP000076722"/>
    </source>
</evidence>
<dbReference type="GO" id="GO:0005794">
    <property type="term" value="C:Golgi apparatus"/>
    <property type="evidence" value="ECO:0007669"/>
    <property type="project" value="TreeGrafter"/>
</dbReference>
<dbReference type="GO" id="GO:0006624">
    <property type="term" value="P:vacuolar protein processing"/>
    <property type="evidence" value="ECO:0007669"/>
    <property type="project" value="TreeGrafter"/>
</dbReference>
<comment type="catalytic activity">
    <reaction evidence="7">
        <text>L-threonyl-[protein] + ATP = O-phospho-L-threonyl-[protein] + ADP + H(+)</text>
        <dbReference type="Rhea" id="RHEA:46608"/>
        <dbReference type="Rhea" id="RHEA-COMP:11060"/>
        <dbReference type="Rhea" id="RHEA-COMP:11605"/>
        <dbReference type="ChEBI" id="CHEBI:15378"/>
        <dbReference type="ChEBI" id="CHEBI:30013"/>
        <dbReference type="ChEBI" id="CHEBI:30616"/>
        <dbReference type="ChEBI" id="CHEBI:61977"/>
        <dbReference type="ChEBI" id="CHEBI:456216"/>
        <dbReference type="EC" id="2.7.11.1"/>
    </reaction>
</comment>
<dbReference type="InterPro" id="IPR008271">
    <property type="entry name" value="Ser/Thr_kinase_AS"/>
</dbReference>
<evidence type="ECO:0000313" key="13">
    <source>
        <dbReference type="EMBL" id="KZS94192.1"/>
    </source>
</evidence>
<dbReference type="SUPFAM" id="SSF56112">
    <property type="entry name" value="Protein kinase-like (PK-like)"/>
    <property type="match status" value="1"/>
</dbReference>
<reference evidence="13 14" key="1">
    <citation type="journal article" date="2016" name="Mol. Biol. Evol.">
        <title>Comparative Genomics of Early-Diverging Mushroom-Forming Fungi Provides Insights into the Origins of Lignocellulose Decay Capabilities.</title>
        <authorList>
            <person name="Nagy L.G."/>
            <person name="Riley R."/>
            <person name="Tritt A."/>
            <person name="Adam C."/>
            <person name="Daum C."/>
            <person name="Floudas D."/>
            <person name="Sun H."/>
            <person name="Yadav J.S."/>
            <person name="Pangilinan J."/>
            <person name="Larsson K.H."/>
            <person name="Matsuura K."/>
            <person name="Barry K."/>
            <person name="Labutti K."/>
            <person name="Kuo R."/>
            <person name="Ohm R.A."/>
            <person name="Bhattacharya S.S."/>
            <person name="Shirouzu T."/>
            <person name="Yoshinaga Y."/>
            <person name="Martin F.M."/>
            <person name="Grigoriev I.V."/>
            <person name="Hibbett D.S."/>
        </authorList>
    </citation>
    <scope>NUCLEOTIDE SEQUENCE [LARGE SCALE GENOMIC DNA]</scope>
    <source>
        <strain evidence="13 14">HHB9708</strain>
    </source>
</reference>
<dbReference type="PROSITE" id="PS00107">
    <property type="entry name" value="PROTEIN_KINASE_ATP"/>
    <property type="match status" value="1"/>
</dbReference>
<dbReference type="SMART" id="SM00220">
    <property type="entry name" value="S_TKc"/>
    <property type="match status" value="1"/>
</dbReference>
<dbReference type="Gene3D" id="1.10.510.10">
    <property type="entry name" value="Transferase(Phosphotransferase) domain 1"/>
    <property type="match status" value="2"/>
</dbReference>
<dbReference type="PROSITE" id="PS00108">
    <property type="entry name" value="PROTEIN_KINASE_ST"/>
    <property type="match status" value="1"/>
</dbReference>
<feature type="binding site" evidence="9">
    <location>
        <position position="70"/>
    </location>
    <ligand>
        <name>ATP</name>
        <dbReference type="ChEBI" id="CHEBI:30616"/>
    </ligand>
</feature>
<dbReference type="PIRSF" id="PIRSF000654">
    <property type="entry name" value="Integrin-linked_kinase"/>
    <property type="match status" value="1"/>
</dbReference>
<dbReference type="InterPro" id="IPR052239">
    <property type="entry name" value="Ser/Thr-specific_kinases"/>
</dbReference>
<dbReference type="GO" id="GO:0004674">
    <property type="term" value="F:protein serine/threonine kinase activity"/>
    <property type="evidence" value="ECO:0007669"/>
    <property type="project" value="UniProtKB-KW"/>
</dbReference>
<dbReference type="InterPro" id="IPR017441">
    <property type="entry name" value="Protein_kinase_ATP_BS"/>
</dbReference>
<proteinExistence type="inferred from homology"/>
<sequence length="420" mass="46411">MANPLLGLFDSIKEQAKDAVFALSSCLCQPSAKMKINGRSYRIIKILGEGGFSFVYLAQDETSGRQFALKKIRCPTGADGVKEAMREVEAYRRFRHPNIIRILDSAVVQDKDGEGKIVYLFLPLYKRGNLQDVINANTVNGNHFSESEMLRLFKGTCEAVRAMHNYHAPIKNTTSNPSKPNKQPSPEPQRKSDDEPRDMFPQPEGDDEGGFSYDGPGQSGPSVPLMSRRMQEESNDVIFDGDQDLDEHGNGAANGETELVPYAHRDIKPGNVMVADDGVTPILMDFGSTVKARIRIDNRTQALVQQDIAAEQSTMAYRAPELFDVKTGTTLDEKVDIWSLGCMLYALAYSHSPFETPSTTDQGGSIAMAVMNAQYKHPTTTVYSEGLKKLIDSMLVVDASKRPSIDQVLETTDEVLRSLS</sequence>
<keyword evidence="6 9" id="KW-0067">ATP-binding</keyword>